<organism evidence="3 4">
    <name type="scientific">Desulfonema ishimotonii</name>
    <dbReference type="NCBI Taxonomy" id="45657"/>
    <lineage>
        <taxon>Bacteria</taxon>
        <taxon>Pseudomonadati</taxon>
        <taxon>Thermodesulfobacteriota</taxon>
        <taxon>Desulfobacteria</taxon>
        <taxon>Desulfobacterales</taxon>
        <taxon>Desulfococcaceae</taxon>
        <taxon>Desulfonema</taxon>
    </lineage>
</organism>
<dbReference type="Proteomes" id="UP000288096">
    <property type="component" value="Unassembled WGS sequence"/>
</dbReference>
<gene>
    <name evidence="3" type="ORF">DENIS_2477</name>
</gene>
<evidence type="ECO:0000313" key="3">
    <source>
        <dbReference type="EMBL" id="GBC61515.1"/>
    </source>
</evidence>
<comment type="caution">
    <text evidence="3">The sequence shown here is derived from an EMBL/GenBank/DDBJ whole genome shotgun (WGS) entry which is preliminary data.</text>
</comment>
<evidence type="ECO:0000256" key="2">
    <source>
        <dbReference type="SAM" id="Phobius"/>
    </source>
</evidence>
<proteinExistence type="predicted"/>
<keyword evidence="2" id="KW-0812">Transmembrane</keyword>
<feature type="transmembrane region" description="Helical" evidence="2">
    <location>
        <begin position="16"/>
        <end position="39"/>
    </location>
</feature>
<keyword evidence="4" id="KW-1185">Reference proteome</keyword>
<reference evidence="4" key="1">
    <citation type="submission" date="2017-11" db="EMBL/GenBank/DDBJ databases">
        <authorList>
            <person name="Watanabe M."/>
            <person name="Kojima H."/>
        </authorList>
    </citation>
    <scope>NUCLEOTIDE SEQUENCE [LARGE SCALE GENOMIC DNA]</scope>
    <source>
        <strain evidence="4">Tokyo 01</strain>
    </source>
</reference>
<dbReference type="AlphaFoldDB" id="A0A401FX28"/>
<sequence length="256" mass="28118">MVADSGKTIQIRWFRFLFTLGVLMLLASVSAAGILYWLYDMKVRENEGLKKALAAYSTGSEVLRPGGGELTPEESGQEVTVSPAPSEKDVSPAEGKKPAAGDDSAPLPSETPPEAGEEAPSDTAPQMVSGVELPPVEIGDFKCSFARAARELRLRFNIRNRMPENGKVAGHVVLVLKPDGKKRRKWVALPDNIRLENGVPSGEEEGQTFSISKFRTLKFKLKNQRNPEYYKMASVYVFGKDDAGLLMQKDFPVETE</sequence>
<feature type="compositionally biased region" description="Basic and acidic residues" evidence="1">
    <location>
        <begin position="86"/>
        <end position="100"/>
    </location>
</feature>
<keyword evidence="2" id="KW-1133">Transmembrane helix</keyword>
<evidence type="ECO:0000256" key="1">
    <source>
        <dbReference type="SAM" id="MobiDB-lite"/>
    </source>
</evidence>
<keyword evidence="2" id="KW-0472">Membrane</keyword>
<feature type="region of interest" description="Disordered" evidence="1">
    <location>
        <begin position="62"/>
        <end position="128"/>
    </location>
</feature>
<protein>
    <submittedName>
        <fullName evidence="3">Uncharacterized protein</fullName>
    </submittedName>
</protein>
<dbReference type="EMBL" id="BEXT01000001">
    <property type="protein sequence ID" value="GBC61515.1"/>
    <property type="molecule type" value="Genomic_DNA"/>
</dbReference>
<accession>A0A401FX28</accession>
<reference evidence="4" key="2">
    <citation type="submission" date="2019-01" db="EMBL/GenBank/DDBJ databases">
        <title>Genome sequence of Desulfonema ishimotonii strain Tokyo 01.</title>
        <authorList>
            <person name="Fukui M."/>
        </authorList>
    </citation>
    <scope>NUCLEOTIDE SEQUENCE [LARGE SCALE GENOMIC DNA]</scope>
    <source>
        <strain evidence="4">Tokyo 01</strain>
    </source>
</reference>
<name>A0A401FX28_9BACT</name>
<evidence type="ECO:0000313" key="4">
    <source>
        <dbReference type="Proteomes" id="UP000288096"/>
    </source>
</evidence>